<reference evidence="2 3" key="1">
    <citation type="submission" date="2020-10" db="EMBL/GenBank/DDBJ databases">
        <authorList>
            <person name="Sedaghatjoo S."/>
        </authorList>
    </citation>
    <scope>NUCLEOTIDE SEQUENCE [LARGE SCALE GENOMIC DNA]</scope>
    <source>
        <strain evidence="2 3">LLFL</strain>
    </source>
</reference>
<proteinExistence type="predicted"/>
<feature type="non-terminal residue" evidence="2">
    <location>
        <position position="1"/>
    </location>
</feature>
<accession>A0A9N8LH13</accession>
<feature type="compositionally biased region" description="Gly residues" evidence="1">
    <location>
        <begin position="19"/>
        <end position="28"/>
    </location>
</feature>
<keyword evidence="3" id="KW-1185">Reference proteome</keyword>
<feature type="compositionally biased region" description="Gly residues" evidence="1">
    <location>
        <begin position="57"/>
        <end position="69"/>
    </location>
</feature>
<protein>
    <submittedName>
        <fullName evidence="2">Uncharacterized protein</fullName>
    </submittedName>
</protein>
<comment type="caution">
    <text evidence="2">The sequence shown here is derived from an EMBL/GenBank/DDBJ whole genome shotgun (WGS) entry which is preliminary data.</text>
</comment>
<gene>
    <name evidence="2" type="ORF">JKILLFL_G3334</name>
</gene>
<dbReference type="Proteomes" id="UP000836404">
    <property type="component" value="Unassembled WGS sequence"/>
</dbReference>
<evidence type="ECO:0000256" key="1">
    <source>
        <dbReference type="SAM" id="MobiDB-lite"/>
    </source>
</evidence>
<name>A0A9N8LH13_9BASI</name>
<evidence type="ECO:0000313" key="3">
    <source>
        <dbReference type="Proteomes" id="UP000836404"/>
    </source>
</evidence>
<dbReference type="AlphaFoldDB" id="A0A9N8LH13"/>
<feature type="compositionally biased region" description="Acidic residues" evidence="1">
    <location>
        <begin position="82"/>
        <end position="98"/>
    </location>
</feature>
<feature type="region of interest" description="Disordered" evidence="1">
    <location>
        <begin position="1"/>
        <end position="136"/>
    </location>
</feature>
<dbReference type="EMBL" id="CAJHJF010000809">
    <property type="protein sequence ID" value="CAD6907023.1"/>
    <property type="molecule type" value="Genomic_DNA"/>
</dbReference>
<sequence>RPASASPGPEWHRKRKEAGAGGNKGGNAGAEHDLFGSDGESPLFGFVNMSPASGRSGRIGVGAGAGVGGSASRKALSSANDGDGDGDGDGEGEGEGNDDPFASPSARRAQRRLPSHQGGNKGTPVLGSGIGGAGTGAGAGPTTMSLSALIVSPNLNEVDFAALLRTNLGGGGSVGHDLGSLLTGSPVRLCSRAL</sequence>
<organism evidence="2 3">
    <name type="scientific">Tilletia laevis</name>
    <dbReference type="NCBI Taxonomy" id="157183"/>
    <lineage>
        <taxon>Eukaryota</taxon>
        <taxon>Fungi</taxon>
        <taxon>Dikarya</taxon>
        <taxon>Basidiomycota</taxon>
        <taxon>Ustilaginomycotina</taxon>
        <taxon>Exobasidiomycetes</taxon>
        <taxon>Tilletiales</taxon>
        <taxon>Tilletiaceae</taxon>
        <taxon>Tilletia</taxon>
    </lineage>
</organism>
<evidence type="ECO:0000313" key="2">
    <source>
        <dbReference type="EMBL" id="CAD6907023.1"/>
    </source>
</evidence>